<dbReference type="Gene3D" id="3.30.370.10">
    <property type="entry name" value="Barstar-like"/>
    <property type="match status" value="1"/>
</dbReference>
<proteinExistence type="inferred from homology"/>
<protein>
    <submittedName>
        <fullName evidence="3">Barstar family protein</fullName>
    </submittedName>
</protein>
<feature type="domain" description="Barstar (barnase inhibitor)" evidence="2">
    <location>
        <begin position="24"/>
        <end position="98"/>
    </location>
</feature>
<evidence type="ECO:0000259" key="2">
    <source>
        <dbReference type="Pfam" id="PF01337"/>
    </source>
</evidence>
<sequence length="113" mass="12738">MSQAIYYVNPDSTEHDNALQQATVIPIADVLNKHTLLSSLAAVCHFPSYFSHNWDSAWDCLTDSDVTKLVLDLTTVTNITTKDFTMFQRIIEDAYKEFGKPQLWVITPPTDSA</sequence>
<comment type="caution">
    <text evidence="3">The sequence shown here is derived from an EMBL/GenBank/DDBJ whole genome shotgun (WGS) entry which is preliminary data.</text>
</comment>
<keyword evidence="4" id="KW-1185">Reference proteome</keyword>
<organism evidence="3 4">
    <name type="scientific">Psychrobacter halodurans</name>
    <dbReference type="NCBI Taxonomy" id="2818439"/>
    <lineage>
        <taxon>Bacteria</taxon>
        <taxon>Pseudomonadati</taxon>
        <taxon>Pseudomonadota</taxon>
        <taxon>Gammaproteobacteria</taxon>
        <taxon>Moraxellales</taxon>
        <taxon>Moraxellaceae</taxon>
        <taxon>Psychrobacter</taxon>
    </lineage>
</organism>
<dbReference type="InterPro" id="IPR035905">
    <property type="entry name" value="Barstar-like_sf"/>
</dbReference>
<evidence type="ECO:0000256" key="1">
    <source>
        <dbReference type="ARBA" id="ARBA00006845"/>
    </source>
</evidence>
<dbReference type="RefSeq" id="WP_207969461.1">
    <property type="nucleotide sequence ID" value="NZ_JAGBKN010000008.1"/>
</dbReference>
<dbReference type="SUPFAM" id="SSF52038">
    <property type="entry name" value="Barstar-related"/>
    <property type="match status" value="1"/>
</dbReference>
<reference evidence="3 4" key="1">
    <citation type="submission" date="2021-03" db="EMBL/GenBank/DDBJ databases">
        <authorList>
            <person name="Shang D.-D."/>
            <person name="Du Z.-J."/>
            <person name="Chen G.-J."/>
        </authorList>
    </citation>
    <scope>NUCLEOTIDE SEQUENCE [LARGE SCALE GENOMIC DNA]</scope>
    <source>
        <strain evidence="3 4">F2608</strain>
    </source>
</reference>
<accession>A0AAW4IT30</accession>
<dbReference type="Proteomes" id="UP000664161">
    <property type="component" value="Unassembled WGS sequence"/>
</dbReference>
<dbReference type="EMBL" id="JAGBKN010000008">
    <property type="protein sequence ID" value="MBO1516811.1"/>
    <property type="molecule type" value="Genomic_DNA"/>
</dbReference>
<evidence type="ECO:0000313" key="4">
    <source>
        <dbReference type="Proteomes" id="UP000664161"/>
    </source>
</evidence>
<dbReference type="Pfam" id="PF01337">
    <property type="entry name" value="Barstar"/>
    <property type="match status" value="1"/>
</dbReference>
<comment type="similarity">
    <text evidence="1">Belongs to the barstar family.</text>
</comment>
<name>A0AAW4IT30_9GAMM</name>
<gene>
    <name evidence="3" type="ORF">J3491_05615</name>
</gene>
<dbReference type="AlphaFoldDB" id="A0AAW4IT30"/>
<dbReference type="InterPro" id="IPR000468">
    <property type="entry name" value="Barstar"/>
</dbReference>
<evidence type="ECO:0000313" key="3">
    <source>
        <dbReference type="EMBL" id="MBO1516811.1"/>
    </source>
</evidence>